<evidence type="ECO:0000256" key="7">
    <source>
        <dbReference type="ARBA" id="ARBA00022771"/>
    </source>
</evidence>
<comment type="similarity">
    <text evidence="2">Belongs to the TRIM/RBCC family.</text>
</comment>
<accession>C3ZB36</accession>
<dbReference type="InterPro" id="IPR027370">
    <property type="entry name" value="Znf-RING_euk"/>
</dbReference>
<evidence type="ECO:0000256" key="9">
    <source>
        <dbReference type="PROSITE-ProRule" id="PRU00024"/>
    </source>
</evidence>
<keyword evidence="5" id="KW-0479">Metal-binding</keyword>
<dbReference type="InterPro" id="IPR017907">
    <property type="entry name" value="Znf_RING_CS"/>
</dbReference>
<dbReference type="Pfam" id="PF01436">
    <property type="entry name" value="NHL"/>
    <property type="match status" value="1"/>
</dbReference>
<dbReference type="PANTHER" id="PTHR24104">
    <property type="entry name" value="E3 UBIQUITIN-PROTEIN LIGASE NHLRC1-RELATED"/>
    <property type="match status" value="1"/>
</dbReference>
<dbReference type="InterPro" id="IPR001841">
    <property type="entry name" value="Znf_RING"/>
</dbReference>
<comment type="catalytic activity">
    <reaction evidence="1">
        <text>S-ubiquitinyl-[E2 ubiquitin-conjugating enzyme]-L-cysteine + [acceptor protein]-L-lysine = [E2 ubiquitin-conjugating enzyme]-L-cysteine + N(6)-ubiquitinyl-[acceptor protein]-L-lysine.</text>
        <dbReference type="EC" id="2.3.2.27"/>
    </reaction>
</comment>
<protein>
    <recommendedName>
        <fullName evidence="3">RING-type E3 ubiquitin transferase</fullName>
        <ecNumber evidence="3">2.3.2.27</ecNumber>
    </recommendedName>
</protein>
<dbReference type="InterPro" id="IPR013083">
    <property type="entry name" value="Znf_RING/FYVE/PHD"/>
</dbReference>
<dbReference type="STRING" id="7739.C3ZB36"/>
<keyword evidence="7 9" id="KW-0863">Zinc-finger</keyword>
<dbReference type="EMBL" id="GG666603">
    <property type="protein sequence ID" value="EEN50073.1"/>
    <property type="molecule type" value="Genomic_DNA"/>
</dbReference>
<feature type="domain" description="B box-type" evidence="12">
    <location>
        <begin position="100"/>
        <end position="141"/>
    </location>
</feature>
<keyword evidence="8" id="KW-0862">Zinc</keyword>
<dbReference type="SUPFAM" id="SSF57850">
    <property type="entry name" value="RING/U-box"/>
    <property type="match status" value="1"/>
</dbReference>
<dbReference type="GO" id="GO:0061630">
    <property type="term" value="F:ubiquitin protein ligase activity"/>
    <property type="evidence" value="ECO:0007669"/>
    <property type="project" value="UniProtKB-EC"/>
</dbReference>
<evidence type="ECO:0000256" key="10">
    <source>
        <dbReference type="PROSITE-ProRule" id="PRU00504"/>
    </source>
</evidence>
<organism>
    <name type="scientific">Branchiostoma floridae</name>
    <name type="common">Florida lancelet</name>
    <name type="synonym">Amphioxus</name>
    <dbReference type="NCBI Taxonomy" id="7739"/>
    <lineage>
        <taxon>Eukaryota</taxon>
        <taxon>Metazoa</taxon>
        <taxon>Chordata</taxon>
        <taxon>Cephalochordata</taxon>
        <taxon>Leptocardii</taxon>
        <taxon>Amphioxiformes</taxon>
        <taxon>Branchiostomatidae</taxon>
        <taxon>Branchiostoma</taxon>
    </lineage>
</organism>
<evidence type="ECO:0000256" key="2">
    <source>
        <dbReference type="ARBA" id="ARBA00008518"/>
    </source>
</evidence>
<evidence type="ECO:0000313" key="13">
    <source>
        <dbReference type="EMBL" id="EEN50073.1"/>
    </source>
</evidence>
<dbReference type="PANTHER" id="PTHR24104:SF50">
    <property type="entry name" value="SMP-30_GLUCONOLACTONASE_LRE-LIKE REGION DOMAIN-CONTAINING PROTEIN"/>
    <property type="match status" value="1"/>
</dbReference>
<sequence>MADLASSLGEQIREELTCSICMELFTRPKVLPCQHTFCQDCLRDHAEVRAPFQCPNCRQEVKLPPQGVAGLPDNKMAANMCELRLQNQAILSRETREQSQFGNRCGFHPSEEVRLYCKQCNIPVCNECLDEVHSDHRTISLKKASQERKAPVQALIAEGRNILEVYSGFLKCLREKETSLDEQKQETDNSIIQAYDQEVQKVTENKDHLLFQVEETYKENKEAVQEKGTECWRMKPFDRVVGRFGGKAPLIIVQTEPAVFLPIDTPVPVLGHVMLPSLPNTISFGEGGSRNGQFDKPSGVAVSDEGEIFVTDLRNHRIQVFTLQGTFVRQFPTVVPSEEKMIPQDVAMDGEGNLWVVGRSRSAEFAVQYTKQGKVLRKFDLQYTGCERGVVVDTRRDHVLITQTLLEEGNVLVSDCESHRIYVYKEDGQFLFEFGGEGSGEGQLKFPYGICADRAGNIIVADWGNWRVGMFDKTGKFIKHIATGMVKPVGVAIGPQGQLVVTDWPTNAVHIIMSY</sequence>
<evidence type="ECO:0000256" key="6">
    <source>
        <dbReference type="ARBA" id="ARBA00022737"/>
    </source>
</evidence>
<dbReference type="InterPro" id="IPR000315">
    <property type="entry name" value="Znf_B-box"/>
</dbReference>
<dbReference type="Gene3D" id="3.30.160.60">
    <property type="entry name" value="Classic Zinc Finger"/>
    <property type="match status" value="1"/>
</dbReference>
<dbReference type="InParanoid" id="C3ZB36"/>
<gene>
    <name evidence="13" type="ORF">BRAFLDRAFT_68498</name>
</gene>
<dbReference type="FunFam" id="3.30.160.60:FF:002399">
    <property type="entry name" value="Predicted protein"/>
    <property type="match status" value="1"/>
</dbReference>
<dbReference type="Gene3D" id="3.30.40.10">
    <property type="entry name" value="Zinc/RING finger domain, C3HC4 (zinc finger)"/>
    <property type="match status" value="1"/>
</dbReference>
<feature type="domain" description="RING-type" evidence="11">
    <location>
        <begin position="18"/>
        <end position="58"/>
    </location>
</feature>
<dbReference type="CDD" id="cd05819">
    <property type="entry name" value="NHL"/>
    <property type="match status" value="1"/>
</dbReference>
<evidence type="ECO:0000256" key="4">
    <source>
        <dbReference type="ARBA" id="ARBA00022553"/>
    </source>
</evidence>
<evidence type="ECO:0000256" key="3">
    <source>
        <dbReference type="ARBA" id="ARBA00012483"/>
    </source>
</evidence>
<dbReference type="Pfam" id="PF13445">
    <property type="entry name" value="zf-RING_UBOX"/>
    <property type="match status" value="1"/>
</dbReference>
<proteinExistence type="inferred from homology"/>
<dbReference type="SUPFAM" id="SSF57845">
    <property type="entry name" value="B-box zinc-binding domain"/>
    <property type="match status" value="1"/>
</dbReference>
<evidence type="ECO:0000256" key="1">
    <source>
        <dbReference type="ARBA" id="ARBA00000900"/>
    </source>
</evidence>
<dbReference type="PROSITE" id="PS50119">
    <property type="entry name" value="ZF_BBOX"/>
    <property type="match status" value="1"/>
</dbReference>
<name>C3ZB36_BRAFL</name>
<dbReference type="Gene3D" id="2.120.10.30">
    <property type="entry name" value="TolB, C-terminal domain"/>
    <property type="match status" value="2"/>
</dbReference>
<dbReference type="SUPFAM" id="SSF101898">
    <property type="entry name" value="NHL repeat"/>
    <property type="match status" value="1"/>
</dbReference>
<dbReference type="GO" id="GO:0008270">
    <property type="term" value="F:zinc ion binding"/>
    <property type="evidence" value="ECO:0007669"/>
    <property type="project" value="UniProtKB-KW"/>
</dbReference>
<dbReference type="SMART" id="SM00336">
    <property type="entry name" value="BBOX"/>
    <property type="match status" value="1"/>
</dbReference>
<dbReference type="FunFam" id="2.120.10.30:FF:000064">
    <property type="entry name" value="Uncharacterized protein"/>
    <property type="match status" value="1"/>
</dbReference>
<evidence type="ECO:0000259" key="12">
    <source>
        <dbReference type="PROSITE" id="PS50119"/>
    </source>
</evidence>
<dbReference type="FunFam" id="2.120.10.30:FF:000229">
    <property type="entry name" value="Uncharacterized protein"/>
    <property type="match status" value="1"/>
</dbReference>
<dbReference type="InterPro" id="IPR050952">
    <property type="entry name" value="TRIM-NHL_E3_ligases"/>
</dbReference>
<evidence type="ECO:0000256" key="5">
    <source>
        <dbReference type="ARBA" id="ARBA00022723"/>
    </source>
</evidence>
<dbReference type="PROSITE" id="PS50089">
    <property type="entry name" value="ZF_RING_2"/>
    <property type="match status" value="1"/>
</dbReference>
<dbReference type="PROSITE" id="PS00518">
    <property type="entry name" value="ZF_RING_1"/>
    <property type="match status" value="1"/>
</dbReference>
<keyword evidence="4" id="KW-0597">Phosphoprotein</keyword>
<feature type="repeat" description="NHL" evidence="10">
    <location>
        <begin position="283"/>
        <end position="324"/>
    </location>
</feature>
<dbReference type="eggNOG" id="KOG2177">
    <property type="taxonomic scope" value="Eukaryota"/>
</dbReference>
<feature type="repeat" description="NHL" evidence="10">
    <location>
        <begin position="431"/>
        <end position="474"/>
    </location>
</feature>
<dbReference type="Pfam" id="PF00643">
    <property type="entry name" value="zf-B_box"/>
    <property type="match status" value="1"/>
</dbReference>
<dbReference type="SMART" id="SM00184">
    <property type="entry name" value="RING"/>
    <property type="match status" value="1"/>
</dbReference>
<dbReference type="InterPro" id="IPR001258">
    <property type="entry name" value="NHL_repeat"/>
</dbReference>
<evidence type="ECO:0000259" key="11">
    <source>
        <dbReference type="PROSITE" id="PS50089"/>
    </source>
</evidence>
<dbReference type="PROSITE" id="PS51125">
    <property type="entry name" value="NHL"/>
    <property type="match status" value="2"/>
</dbReference>
<dbReference type="FunFam" id="2.40.10.500:FF:000001">
    <property type="entry name" value="tripartite motif-containing protein 3-like"/>
    <property type="match status" value="1"/>
</dbReference>
<reference evidence="13" key="1">
    <citation type="journal article" date="2008" name="Nature">
        <title>The amphioxus genome and the evolution of the chordate karyotype.</title>
        <authorList>
            <consortium name="US DOE Joint Genome Institute (JGI-PGF)"/>
            <person name="Putnam N.H."/>
            <person name="Butts T."/>
            <person name="Ferrier D.E.K."/>
            <person name="Furlong R.F."/>
            <person name="Hellsten U."/>
            <person name="Kawashima T."/>
            <person name="Robinson-Rechavi M."/>
            <person name="Shoguchi E."/>
            <person name="Terry A."/>
            <person name="Yu J.-K."/>
            <person name="Benito-Gutierrez E.L."/>
            <person name="Dubchak I."/>
            <person name="Garcia-Fernandez J."/>
            <person name="Gibson-Brown J.J."/>
            <person name="Grigoriev I.V."/>
            <person name="Horton A.C."/>
            <person name="de Jong P.J."/>
            <person name="Jurka J."/>
            <person name="Kapitonov V.V."/>
            <person name="Kohara Y."/>
            <person name="Kuroki Y."/>
            <person name="Lindquist E."/>
            <person name="Lucas S."/>
            <person name="Osoegawa K."/>
            <person name="Pennacchio L.A."/>
            <person name="Salamov A.A."/>
            <person name="Satou Y."/>
            <person name="Sauka-Spengler T."/>
            <person name="Schmutz J."/>
            <person name="Shin-I T."/>
            <person name="Toyoda A."/>
            <person name="Bronner-Fraser M."/>
            <person name="Fujiyama A."/>
            <person name="Holland L.Z."/>
            <person name="Holland P.W.H."/>
            <person name="Satoh N."/>
            <person name="Rokhsar D.S."/>
        </authorList>
    </citation>
    <scope>NUCLEOTIDE SEQUENCE [LARGE SCALE GENOMIC DNA]</scope>
    <source>
        <strain evidence="13">S238N-H82</strain>
        <tissue evidence="13">Testes</tissue>
    </source>
</reference>
<dbReference type="InterPro" id="IPR011042">
    <property type="entry name" value="6-blade_b-propeller_TolB-like"/>
</dbReference>
<dbReference type="AlphaFoldDB" id="C3ZB36"/>
<evidence type="ECO:0000256" key="8">
    <source>
        <dbReference type="ARBA" id="ARBA00022833"/>
    </source>
</evidence>
<dbReference type="EC" id="2.3.2.27" evidence="3"/>
<keyword evidence="6" id="KW-0677">Repeat</keyword>